<evidence type="ECO:0000313" key="3">
    <source>
        <dbReference type="Proteomes" id="UP000708148"/>
    </source>
</evidence>
<dbReference type="AlphaFoldDB" id="A0A8S1J3A0"/>
<keyword evidence="1" id="KW-1133">Transmembrane helix</keyword>
<gene>
    <name evidence="2" type="ORF">OSTQU699_LOCUS6984</name>
</gene>
<dbReference type="EMBL" id="CAJHUC010001586">
    <property type="protein sequence ID" value="CAD7701627.1"/>
    <property type="molecule type" value="Genomic_DNA"/>
</dbReference>
<keyword evidence="3" id="KW-1185">Reference proteome</keyword>
<feature type="transmembrane region" description="Helical" evidence="1">
    <location>
        <begin position="201"/>
        <end position="219"/>
    </location>
</feature>
<protein>
    <submittedName>
        <fullName evidence="2">Uncharacterized protein</fullName>
    </submittedName>
</protein>
<evidence type="ECO:0000313" key="2">
    <source>
        <dbReference type="EMBL" id="CAD7701627.1"/>
    </source>
</evidence>
<name>A0A8S1J3A0_9CHLO</name>
<sequence>MLSWSFAQGAPPTIAHPVFDARVRAHKRIFCAKLFSRSTSDCAPVALTVWRADWATENSYFKTKSQPKWWPVFGTTVPVSVSRVWAASASALEPSNGNENNSPAVFGQWLRWVCSQGFAAGPRLPARRNRRGCVRVNAGGPKPDGGEGWDTSWSRLRKEMRRNVDRGPSVPDAPEFSRPGDLKDEIRSTEQFALRGWTKSSFQFAGIALCILLITAMVIS</sequence>
<keyword evidence="1" id="KW-0472">Membrane</keyword>
<reference evidence="2" key="1">
    <citation type="submission" date="2020-12" db="EMBL/GenBank/DDBJ databases">
        <authorList>
            <person name="Iha C."/>
        </authorList>
    </citation>
    <scope>NUCLEOTIDE SEQUENCE</scope>
</reference>
<organism evidence="2 3">
    <name type="scientific">Ostreobium quekettii</name>
    <dbReference type="NCBI Taxonomy" id="121088"/>
    <lineage>
        <taxon>Eukaryota</taxon>
        <taxon>Viridiplantae</taxon>
        <taxon>Chlorophyta</taxon>
        <taxon>core chlorophytes</taxon>
        <taxon>Ulvophyceae</taxon>
        <taxon>TCBD clade</taxon>
        <taxon>Bryopsidales</taxon>
        <taxon>Ostreobineae</taxon>
        <taxon>Ostreobiaceae</taxon>
        <taxon>Ostreobium</taxon>
    </lineage>
</organism>
<comment type="caution">
    <text evidence="2">The sequence shown here is derived from an EMBL/GenBank/DDBJ whole genome shotgun (WGS) entry which is preliminary data.</text>
</comment>
<accession>A0A8S1J3A0</accession>
<keyword evidence="1" id="KW-0812">Transmembrane</keyword>
<dbReference type="Proteomes" id="UP000708148">
    <property type="component" value="Unassembled WGS sequence"/>
</dbReference>
<proteinExistence type="predicted"/>
<evidence type="ECO:0000256" key="1">
    <source>
        <dbReference type="SAM" id="Phobius"/>
    </source>
</evidence>